<dbReference type="Pfam" id="PF03724">
    <property type="entry name" value="META"/>
    <property type="match status" value="1"/>
</dbReference>
<dbReference type="PROSITE" id="PS51257">
    <property type="entry name" value="PROKAR_LIPOPROTEIN"/>
    <property type="match status" value="1"/>
</dbReference>
<name>A0A1Q2M8R0_9GAMM</name>
<organism evidence="2 3">
    <name type="scientific">Microbulbifer agarilyticus</name>
    <dbReference type="NCBI Taxonomy" id="260552"/>
    <lineage>
        <taxon>Bacteria</taxon>
        <taxon>Pseudomonadati</taxon>
        <taxon>Pseudomonadota</taxon>
        <taxon>Gammaproteobacteria</taxon>
        <taxon>Cellvibrionales</taxon>
        <taxon>Microbulbiferaceae</taxon>
        <taxon>Microbulbifer</taxon>
    </lineage>
</organism>
<dbReference type="InterPro" id="IPR038670">
    <property type="entry name" value="HslJ-like_sf"/>
</dbReference>
<dbReference type="OrthoDB" id="5348860at2"/>
<evidence type="ECO:0000313" key="2">
    <source>
        <dbReference type="EMBL" id="AQQ69030.1"/>
    </source>
</evidence>
<keyword evidence="3" id="KW-1185">Reference proteome</keyword>
<evidence type="ECO:0000313" key="3">
    <source>
        <dbReference type="Proteomes" id="UP000188219"/>
    </source>
</evidence>
<dbReference type="Gene3D" id="2.40.128.270">
    <property type="match status" value="1"/>
</dbReference>
<gene>
    <name evidence="2" type="ORF">Mag101_16385</name>
</gene>
<feature type="domain" description="DUF306" evidence="1">
    <location>
        <begin position="41"/>
        <end position="150"/>
    </location>
</feature>
<protein>
    <submittedName>
        <fullName evidence="2">META domain-containing protein</fullName>
    </submittedName>
</protein>
<dbReference type="RefSeq" id="WP_077407458.1">
    <property type="nucleotide sequence ID" value="NZ_CP019650.1"/>
</dbReference>
<sequence>MNKLLPVWLLGVAVTIAGCMSMSESSSGPTQKPGTVGDVCGGKWQMSLLRINGQAIPIDESSEFTFLCNSGGEAMGKSGINTYRGSMHVTDNGQILWDTGSFASTKMAGPPQLMDQEAQYLSALARTRQAFVKSGGGRLILRDASGDVYIEYVKANY</sequence>
<evidence type="ECO:0000259" key="1">
    <source>
        <dbReference type="Pfam" id="PF03724"/>
    </source>
</evidence>
<reference evidence="2" key="1">
    <citation type="submission" date="2017-02" db="EMBL/GenBank/DDBJ databases">
        <title>Genome of Microbulbifer agarilyticus GP101.</title>
        <authorList>
            <person name="Jung J."/>
            <person name="Bae S.S."/>
            <person name="Baek K."/>
        </authorList>
    </citation>
    <scope>NUCLEOTIDE SEQUENCE [LARGE SCALE GENOMIC DNA]</scope>
    <source>
        <strain evidence="2">GP101</strain>
    </source>
</reference>
<dbReference type="KEGG" id="maga:Mag101_16385"/>
<dbReference type="Proteomes" id="UP000188219">
    <property type="component" value="Chromosome"/>
</dbReference>
<dbReference type="InterPro" id="IPR005184">
    <property type="entry name" value="DUF306_Meta_HslJ"/>
</dbReference>
<proteinExistence type="predicted"/>
<dbReference type="AlphaFoldDB" id="A0A1Q2M8R0"/>
<dbReference type="EMBL" id="CP019650">
    <property type="protein sequence ID" value="AQQ69030.1"/>
    <property type="molecule type" value="Genomic_DNA"/>
</dbReference>
<accession>A0A1Q2M8R0</accession>